<organism evidence="1 2">
    <name type="scientific">Paenibacillus alvei</name>
    <name type="common">Bacillus alvei</name>
    <dbReference type="NCBI Taxonomy" id="44250"/>
    <lineage>
        <taxon>Bacteria</taxon>
        <taxon>Bacillati</taxon>
        <taxon>Bacillota</taxon>
        <taxon>Bacilli</taxon>
        <taxon>Bacillales</taxon>
        <taxon>Paenibacillaceae</taxon>
        <taxon>Paenibacillus</taxon>
    </lineage>
</organism>
<proteinExistence type="predicted"/>
<dbReference type="Proteomes" id="UP000304148">
    <property type="component" value="Chromosome"/>
</dbReference>
<evidence type="ECO:0000313" key="1">
    <source>
        <dbReference type="EMBL" id="SYX86764.1"/>
    </source>
</evidence>
<gene>
    <name evidence="1" type="ORF">PBLR_15190</name>
</gene>
<protein>
    <submittedName>
        <fullName evidence="1">Uncharacterized protein</fullName>
    </submittedName>
</protein>
<evidence type="ECO:0000313" key="2">
    <source>
        <dbReference type="Proteomes" id="UP000304148"/>
    </source>
</evidence>
<reference evidence="2" key="1">
    <citation type="submission" date="2018-08" db="EMBL/GenBank/DDBJ databases">
        <authorList>
            <person name="Chevrot R."/>
        </authorList>
    </citation>
    <scope>NUCLEOTIDE SEQUENCE [LARGE SCALE GENOMIC DNA]</scope>
</reference>
<accession>A0A383RJT5</accession>
<name>A0A383RJT5_PAEAL</name>
<sequence length="56" mass="6403">MARRPRDKGEIAGGDREYVDAVQGLIVEIVASYRTTLFSVTAVNRVVYLLTWRMRC</sequence>
<dbReference type="EMBL" id="LS992241">
    <property type="protein sequence ID" value="SYX86764.1"/>
    <property type="molecule type" value="Genomic_DNA"/>
</dbReference>
<dbReference type="AlphaFoldDB" id="A0A383RJT5"/>